<dbReference type="EMBL" id="JAYMYS010000003">
    <property type="protein sequence ID" value="KAK7399795.1"/>
    <property type="molecule type" value="Genomic_DNA"/>
</dbReference>
<dbReference type="InterPro" id="IPR050304">
    <property type="entry name" value="MT-severing_AAA_ATPase"/>
</dbReference>
<organism evidence="9 10">
    <name type="scientific">Psophocarpus tetragonolobus</name>
    <name type="common">Winged bean</name>
    <name type="synonym">Dolichos tetragonolobus</name>
    <dbReference type="NCBI Taxonomy" id="3891"/>
    <lineage>
        <taxon>Eukaryota</taxon>
        <taxon>Viridiplantae</taxon>
        <taxon>Streptophyta</taxon>
        <taxon>Embryophyta</taxon>
        <taxon>Tracheophyta</taxon>
        <taxon>Spermatophyta</taxon>
        <taxon>Magnoliopsida</taxon>
        <taxon>eudicotyledons</taxon>
        <taxon>Gunneridae</taxon>
        <taxon>Pentapetalae</taxon>
        <taxon>rosids</taxon>
        <taxon>fabids</taxon>
        <taxon>Fabales</taxon>
        <taxon>Fabaceae</taxon>
        <taxon>Papilionoideae</taxon>
        <taxon>50 kb inversion clade</taxon>
        <taxon>NPAAA clade</taxon>
        <taxon>indigoferoid/millettioid clade</taxon>
        <taxon>Phaseoleae</taxon>
        <taxon>Psophocarpus</taxon>
    </lineage>
</organism>
<evidence type="ECO:0000256" key="6">
    <source>
        <dbReference type="ARBA" id="ARBA00023212"/>
    </source>
</evidence>
<keyword evidence="6" id="KW-0206">Cytoskeleton</keyword>
<keyword evidence="7" id="KW-0413">Isomerase</keyword>
<keyword evidence="5" id="KW-0067">ATP-binding</keyword>
<sequence>MIDLRHEMTQNGRVESQTECSVALLCPVVEIHSRERERNTFSTPSLSKMAEDPMPTRWSFQDFKLYYDAKFGRKKVEENGKTGDKVVTDGVVSNGNSHSKRPLEMAVYEQFRREEQNQIHANGFSPVNMDEKPQKSLLPPFESADMRTLAESLSRDIIRGSPDVKWESIKGLENAKRLLKEAVVMPIKYPKYFTGLLTPWKGILLFGPPGTGKTMLAKAVATECKTTFFNISASSVVSKWRGDSEKLVKVLFELARHHAPSTIFLDEIDAIISQRGEARSEHEASRRLKTELLIQMDGLTRTDELVFVLAATNLPWELDAAMLRRLEKRILVPLPEPVARRAMFEELLPQQSDEEPIPYDILVDKTEGYSGSDIRLLCKETAMQPLRRLMSQLEQRQDVVPEEELPIVGPIRSEDIETALRNTRPSAHLHAHKYDKFNADYGSQILQ</sequence>
<evidence type="ECO:0000313" key="9">
    <source>
        <dbReference type="EMBL" id="KAK7399795.1"/>
    </source>
</evidence>
<accession>A0AAN9SN37</accession>
<keyword evidence="4" id="KW-0547">Nucleotide-binding</keyword>
<keyword evidence="2" id="KW-0963">Cytoplasm</keyword>
<dbReference type="InterPro" id="IPR003593">
    <property type="entry name" value="AAA+_ATPase"/>
</dbReference>
<dbReference type="SUPFAM" id="SSF52540">
    <property type="entry name" value="P-loop containing nucleoside triphosphate hydrolases"/>
    <property type="match status" value="1"/>
</dbReference>
<dbReference type="InterPro" id="IPR003959">
    <property type="entry name" value="ATPase_AAA_core"/>
</dbReference>
<dbReference type="CDD" id="cd19509">
    <property type="entry name" value="RecA-like_VPS4-like"/>
    <property type="match status" value="1"/>
</dbReference>
<dbReference type="PANTHER" id="PTHR23074">
    <property type="entry name" value="AAA DOMAIN-CONTAINING"/>
    <property type="match status" value="1"/>
</dbReference>
<keyword evidence="10" id="KW-1185">Reference proteome</keyword>
<evidence type="ECO:0000256" key="7">
    <source>
        <dbReference type="ARBA" id="ARBA00023235"/>
    </source>
</evidence>
<dbReference type="AlphaFoldDB" id="A0AAN9SN37"/>
<dbReference type="GO" id="GO:0016853">
    <property type="term" value="F:isomerase activity"/>
    <property type="evidence" value="ECO:0007669"/>
    <property type="project" value="UniProtKB-KW"/>
</dbReference>
<feature type="domain" description="AAA+ ATPase" evidence="8">
    <location>
        <begin position="199"/>
        <end position="336"/>
    </location>
</feature>
<dbReference type="FunFam" id="3.40.50.300:FF:000490">
    <property type="entry name" value="Katanin p60 ATPase-containing subunit A-like 2"/>
    <property type="match status" value="1"/>
</dbReference>
<comment type="caution">
    <text evidence="9">The sequence shown here is derived from an EMBL/GenBank/DDBJ whole genome shotgun (WGS) entry which is preliminary data.</text>
</comment>
<dbReference type="GO" id="GO:0005874">
    <property type="term" value="C:microtubule"/>
    <property type="evidence" value="ECO:0007669"/>
    <property type="project" value="UniProtKB-KW"/>
</dbReference>
<dbReference type="PANTHER" id="PTHR23074:SF78">
    <property type="entry name" value="KATANIN P60 ATPASE-CONTAINING SUBUNIT A-LIKE 2"/>
    <property type="match status" value="1"/>
</dbReference>
<dbReference type="Pfam" id="PF00004">
    <property type="entry name" value="AAA"/>
    <property type="match status" value="1"/>
</dbReference>
<evidence type="ECO:0000256" key="1">
    <source>
        <dbReference type="ARBA" id="ARBA00004647"/>
    </source>
</evidence>
<dbReference type="Gene3D" id="1.10.8.60">
    <property type="match status" value="1"/>
</dbReference>
<evidence type="ECO:0000256" key="2">
    <source>
        <dbReference type="ARBA" id="ARBA00022490"/>
    </source>
</evidence>
<evidence type="ECO:0000256" key="4">
    <source>
        <dbReference type="ARBA" id="ARBA00022741"/>
    </source>
</evidence>
<evidence type="ECO:0000313" key="10">
    <source>
        <dbReference type="Proteomes" id="UP001386955"/>
    </source>
</evidence>
<keyword evidence="3" id="KW-0493">Microtubule</keyword>
<dbReference type="InterPro" id="IPR041569">
    <property type="entry name" value="AAA_lid_3"/>
</dbReference>
<protein>
    <recommendedName>
        <fullName evidence="8">AAA+ ATPase domain-containing protein</fullName>
    </recommendedName>
</protein>
<evidence type="ECO:0000256" key="5">
    <source>
        <dbReference type="ARBA" id="ARBA00022840"/>
    </source>
</evidence>
<dbReference type="GO" id="GO:0016887">
    <property type="term" value="F:ATP hydrolysis activity"/>
    <property type="evidence" value="ECO:0007669"/>
    <property type="project" value="InterPro"/>
</dbReference>
<proteinExistence type="predicted"/>
<reference evidence="9 10" key="1">
    <citation type="submission" date="2024-01" db="EMBL/GenBank/DDBJ databases">
        <title>The genomes of 5 underutilized Papilionoideae crops provide insights into root nodulation and disease resistanc.</title>
        <authorList>
            <person name="Jiang F."/>
        </authorList>
    </citation>
    <scope>NUCLEOTIDE SEQUENCE [LARGE SCALE GENOMIC DNA]</scope>
    <source>
        <strain evidence="9">DUOXIRENSHENG_FW03</strain>
        <tissue evidence="9">Leaves</tissue>
    </source>
</reference>
<dbReference type="SMART" id="SM00382">
    <property type="entry name" value="AAA"/>
    <property type="match status" value="1"/>
</dbReference>
<evidence type="ECO:0000256" key="3">
    <source>
        <dbReference type="ARBA" id="ARBA00022701"/>
    </source>
</evidence>
<comment type="subcellular location">
    <subcellularLocation>
        <location evidence="1">Cytoplasm</location>
        <location evidence="1">Cytoskeleton</location>
        <location evidence="1">Spindle pole</location>
    </subcellularLocation>
</comment>
<name>A0AAN9SN37_PSOTE</name>
<dbReference type="GO" id="GO:0000922">
    <property type="term" value="C:spindle pole"/>
    <property type="evidence" value="ECO:0007669"/>
    <property type="project" value="UniProtKB-SubCell"/>
</dbReference>
<dbReference type="Gene3D" id="3.40.50.300">
    <property type="entry name" value="P-loop containing nucleotide triphosphate hydrolases"/>
    <property type="match status" value="1"/>
</dbReference>
<dbReference type="InterPro" id="IPR027417">
    <property type="entry name" value="P-loop_NTPase"/>
</dbReference>
<dbReference type="Proteomes" id="UP001386955">
    <property type="component" value="Unassembled WGS sequence"/>
</dbReference>
<evidence type="ECO:0000259" key="8">
    <source>
        <dbReference type="SMART" id="SM00382"/>
    </source>
</evidence>
<dbReference type="FunFam" id="1.10.8.60:FF:000056">
    <property type="entry name" value="Katanin p60 ATPase-containing subunit A-like 2"/>
    <property type="match status" value="1"/>
</dbReference>
<gene>
    <name evidence="9" type="ORF">VNO78_10987</name>
</gene>
<dbReference type="GO" id="GO:0005524">
    <property type="term" value="F:ATP binding"/>
    <property type="evidence" value="ECO:0007669"/>
    <property type="project" value="UniProtKB-KW"/>
</dbReference>
<dbReference type="Pfam" id="PF17862">
    <property type="entry name" value="AAA_lid_3"/>
    <property type="match status" value="1"/>
</dbReference>